<dbReference type="PANTHER" id="PTHR48103">
    <property type="entry name" value="MIDASIN-RELATED"/>
    <property type="match status" value="1"/>
</dbReference>
<dbReference type="PIRSF" id="PIRSF010340">
    <property type="entry name" value="Midasin"/>
    <property type="match status" value="1"/>
</dbReference>
<keyword evidence="9 10" id="KW-0539">Nucleus</keyword>
<gene>
    <name evidence="13" type="ORF">PV04_01064</name>
</gene>
<evidence type="ECO:0000313" key="14">
    <source>
        <dbReference type="Proteomes" id="UP000054266"/>
    </source>
</evidence>
<dbReference type="PROSITE" id="PS50234">
    <property type="entry name" value="VWFA"/>
    <property type="match status" value="1"/>
</dbReference>
<evidence type="ECO:0000256" key="6">
    <source>
        <dbReference type="ARBA" id="ARBA00022741"/>
    </source>
</evidence>
<dbReference type="InterPro" id="IPR048617">
    <property type="entry name" value="MDN1_AAA_lid_4"/>
</dbReference>
<evidence type="ECO:0000256" key="11">
    <source>
        <dbReference type="SAM" id="MobiDB-lite"/>
    </source>
</evidence>
<feature type="region of interest" description="Disordered" evidence="11">
    <location>
        <begin position="4047"/>
        <end position="4515"/>
    </location>
</feature>
<feature type="compositionally biased region" description="Basic and acidic residues" evidence="11">
    <location>
        <begin position="4221"/>
        <end position="4241"/>
    </location>
</feature>
<dbReference type="InterPro" id="IPR012099">
    <property type="entry name" value="Midasin"/>
</dbReference>
<dbReference type="InterPro" id="IPR041190">
    <property type="entry name" value="Midasin_AAA_lid_5"/>
</dbReference>
<evidence type="ECO:0000256" key="4">
    <source>
        <dbReference type="ARBA" id="ARBA00017143"/>
    </source>
</evidence>
<keyword evidence="6 10" id="KW-0547">Nucleotide-binding</keyword>
<dbReference type="HOGENOM" id="CLU_000050_0_2_1"/>
<feature type="compositionally biased region" description="Basic and acidic residues" evidence="11">
    <location>
        <begin position="4434"/>
        <end position="4449"/>
    </location>
</feature>
<evidence type="ECO:0000256" key="3">
    <source>
        <dbReference type="ARBA" id="ARBA00007188"/>
    </source>
</evidence>
<feature type="compositionally biased region" description="Basic and acidic residues" evidence="11">
    <location>
        <begin position="4393"/>
        <end position="4426"/>
    </location>
</feature>
<dbReference type="InterPro" id="IPR027417">
    <property type="entry name" value="P-loop_NTPase"/>
</dbReference>
<feature type="compositionally biased region" description="Low complexity" evidence="11">
    <location>
        <begin position="4471"/>
        <end position="4488"/>
    </location>
</feature>
<dbReference type="InterPro" id="IPR036465">
    <property type="entry name" value="vWFA_dom_sf"/>
</dbReference>
<dbReference type="GO" id="GO:0000055">
    <property type="term" value="P:ribosomal large subunit export from nucleus"/>
    <property type="evidence" value="ECO:0007669"/>
    <property type="project" value="TreeGrafter"/>
</dbReference>
<dbReference type="InterPro" id="IPR003593">
    <property type="entry name" value="AAA+_ATPase"/>
</dbReference>
<name>A0A0D2FWR8_9EURO</name>
<dbReference type="FunFam" id="3.40.50.300:FF:000142">
    <property type="entry name" value="Midasin"/>
    <property type="match status" value="1"/>
</dbReference>
<dbReference type="FunFam" id="3.40.50.300:FF:000582">
    <property type="entry name" value="Midasin"/>
    <property type="match status" value="1"/>
</dbReference>
<keyword evidence="14" id="KW-1185">Reference proteome</keyword>
<dbReference type="InterPro" id="IPR016024">
    <property type="entry name" value="ARM-type_fold"/>
</dbReference>
<feature type="compositionally biased region" description="Basic and acidic residues" evidence="11">
    <location>
        <begin position="4335"/>
        <end position="4348"/>
    </location>
</feature>
<feature type="compositionally biased region" description="Acidic residues" evidence="11">
    <location>
        <begin position="4250"/>
        <end position="4287"/>
    </location>
</feature>
<dbReference type="InterPro" id="IPR040848">
    <property type="entry name" value="AAA_lid_7"/>
</dbReference>
<dbReference type="SUPFAM" id="SSF53300">
    <property type="entry name" value="vWA-like"/>
    <property type="match status" value="1"/>
</dbReference>
<proteinExistence type="inferred from homology"/>
<dbReference type="SMART" id="SM00382">
    <property type="entry name" value="AAA"/>
    <property type="match status" value="6"/>
</dbReference>
<feature type="domain" description="VWFA" evidence="12">
    <location>
        <begin position="4665"/>
        <end position="4873"/>
    </location>
</feature>
<dbReference type="Pfam" id="PF21108">
    <property type="entry name" value="MDN1_4th"/>
    <property type="match status" value="1"/>
</dbReference>
<dbReference type="CDD" id="cd00009">
    <property type="entry name" value="AAA"/>
    <property type="match status" value="2"/>
</dbReference>
<accession>A0A0D2FWR8</accession>
<dbReference type="STRING" id="5601.A0A0D2FWR8"/>
<protein>
    <recommendedName>
        <fullName evidence="4 10">Midasin</fullName>
    </recommendedName>
</protein>
<dbReference type="FunFam" id="3.40.50.300:FF:000712">
    <property type="entry name" value="Midasin"/>
    <property type="match status" value="1"/>
</dbReference>
<dbReference type="FunFam" id="3.40.50.300:FF:001368">
    <property type="entry name" value="Midasin"/>
    <property type="match status" value="1"/>
</dbReference>
<dbReference type="Gene3D" id="3.40.50.300">
    <property type="entry name" value="P-loop containing nucleotide triphosphate hydrolases"/>
    <property type="match status" value="6"/>
</dbReference>
<dbReference type="Pfam" id="PF17865">
    <property type="entry name" value="AAA_lid_5"/>
    <property type="match status" value="1"/>
</dbReference>
<evidence type="ECO:0000313" key="13">
    <source>
        <dbReference type="EMBL" id="KIW72903.1"/>
    </source>
</evidence>
<evidence type="ECO:0000256" key="9">
    <source>
        <dbReference type="ARBA" id="ARBA00023242"/>
    </source>
</evidence>
<dbReference type="PANTHER" id="PTHR48103:SF2">
    <property type="entry name" value="MIDASIN"/>
    <property type="match status" value="1"/>
</dbReference>
<feature type="compositionally biased region" description="Acidic residues" evidence="11">
    <location>
        <begin position="4098"/>
        <end position="4159"/>
    </location>
</feature>
<dbReference type="Proteomes" id="UP000054266">
    <property type="component" value="Unassembled WGS sequence"/>
</dbReference>
<dbReference type="SUPFAM" id="SSF52540">
    <property type="entry name" value="P-loop containing nucleoside triphosphate hydrolases"/>
    <property type="match status" value="6"/>
</dbReference>
<feature type="compositionally biased region" description="Basic and acidic residues" evidence="11">
    <location>
        <begin position="4160"/>
        <end position="4191"/>
    </location>
</feature>
<comment type="subcellular location">
    <subcellularLocation>
        <location evidence="1">Nucleus</location>
        <location evidence="1">Nucleolus</location>
    </subcellularLocation>
    <subcellularLocation>
        <location evidence="2">Nucleus</location>
        <location evidence="2">Nucleoplasm</location>
    </subcellularLocation>
</comment>
<dbReference type="GO" id="GO:0005730">
    <property type="term" value="C:nucleolus"/>
    <property type="evidence" value="ECO:0007669"/>
    <property type="project" value="UniProtKB-SubCell"/>
</dbReference>
<evidence type="ECO:0000256" key="5">
    <source>
        <dbReference type="ARBA" id="ARBA00022553"/>
    </source>
</evidence>
<evidence type="ECO:0000256" key="10">
    <source>
        <dbReference type="PIRNR" id="PIRNR010340"/>
    </source>
</evidence>
<evidence type="ECO:0000259" key="12">
    <source>
        <dbReference type="PROSITE" id="PS50234"/>
    </source>
</evidence>
<sequence length="4884" mass="547010">MEDIAVYCSWADAQLQEDHWFLRAVPTEVRSLILQATSPRYLNILANTVRDRRYTDAVFPLYKPLFPELLARWTTEASSSNLGEIISTLSCLARVLPLAPYLRPHITSLLRTVELRHWLFDLQNSDPKLEDDVVQSLLLSLFRFLSWDRDMLSGTVAPLFLSSFLQHPSLPLRYLAIQCLCMIMHFSDSYSEELVQRYIRVPDMPDKSVRSKTAERVHTVTGDWKGPISGEWEGRNIDYRLLKLWEEKRWKDVAKAASSVEKSWQSLSQLPTGMRHLNPVDLSPHTANIGGVLHPRSPERSPPTSESAFVLTATAKRNLHQLGQCLLDQNPILISGQASSGKTSVVHEAARLLGQQASMITLHLNEQTDAKSLLGMHTSSADGTSFTWQPGVLTKAIQQGRWVLIEDIDRAPAEVMGVLRPVLENGELFLPGRKEKIRPKAGFRILATMRTGAQSSPTTPSRYSWLLNPRLWSTVATSPYPSDEVELLLRARYPSAAVFITMVRRTHESLIHLYDVHHSLKGLQTRQPTLRDLLNLCRRIVRRLRIHGPVSESTALPEQTKLDIFKDAVDCYAGYLNSEELHELVAGSIATSMDISPQQMRYSLNEGLPSIVENNEMIQVGRSTLHRIPSRRRQPKRATFALTTSARRTLDRIAASAECSEPTLLVGETGVGKTTLVQHVATLVSQTLTVVNLSQQSEAGDLLGGLKPVTTRSLIIPVVEKFNSLFDDTFSNKRNERFQIAIAKAIAKQNWPRLMILLEQAIQMAATGLKAVDAPSADGVARPSKKRKLEASTEVLRHRWSDFSENFKQIRSFVDHGDRTHTFAFVEGRLVQAVREGQWVLLDEINLAPSDTLDHIVGLLQNGDEGRPSLLLAEKGNIETVVAHPNFRLFAAMNPATDAGKKDLPPGLRSRFTEIYVPSGDDNPEDLTKIIHTYLGSQLDSDNRAALDLAKSYLALRKLNGEHQLTDGAGETPHFSIRSLVRCLLYVSQHGASLGLRRAMYEGFAMSFFTVLSRASEGLALPHLEKHLLSNIKNRKAFFRQQPKIQHEGEEFITFRHHLVKKGPGSLDLQPHYIRTPSVERNLLNLARAASMGRFPILLQGPTSAGKTSMVEYLAKLSGNKFVRINNHEHTDLQEYLGSYVSDTEGKLVYQEGVLVHALRFGHWIVLDELNLAPSDVLEALNRLLDDNRELLIPESQEIVRPHPNFMLFATQNPAGLYGGRKRLSRAFRNRFLEIHFDDIPEKELEVILRERTQIAPPFCAKIVAVYKSLSLLRQSSRLFEQRNSFATLRDLFRWASRPVDDWQSLAYHGYMLLAERVRDPAERAVVKQTLEKEIKVELDENVLYGISKIPDSVRQPGSLVWTPAMRRVFVLVAEALKNREPVLLVGETGCGKTQICQVIAEAFQRPLAIYNAHTNTETGDLVGSQRPIRNRADLATDISAKWRALIQFEADNSMLADLDVDQIIQEFARLDKARYDPPVVEHVRSSIGAYQALFAWSDGSLVRAMKKGEHFLLDEISLAEDSVLERLNSVLEPSRTILLAEKGSIDNLVIAHPDFQFLATMNPGGDYGKRELSAALRNRLTEIWVPPLSQEADILPILQERLEPARRHLAEKMLNFATWFRAEFHGATSQNITLRDLLAWSEFVNRAGSLPEALAFLHGAFMVYVDSIGANPAGMTSLGMTDQDQSRQKCLDHLHSMVDLDVVEQYRQTPGLSATDDHLVVGPFSLPRAADADRNTPEFVFDAPTTLRNTMKIVRALQMTRPVLLEGSPGVGKTAIVTALAQACGKSFTRINLSDQTDLMDLFGADVPSDTDEMGKFSWQDGPLLQAMQCGGWVLLDEMNLASQSVLEGLNACLDHRRQVYIAELDRSFACHPDFTLFAAQNPHHQGGGRKGLPSSFVNRFTVVYADAFQHEDLMRICQVRYPAVDHEQQKLLIDTVTRLGNAISRSSAFAQGGPWEFNLRDVNRWLQLCADEPAVPMSYHLRTILVQRFRNPAQRDIILKEAEAVLGSITPQTFYNDMTRSDLQVGTAFLPRDSVLQNAQSPNSVLTVAQLPAANSIITAVERNWPVILAGPSGAGKTTLLRYLAAAAGVELIEFSMNGDVDAMDLVGGFEQYDSHRDVASFQDQLKPVLRRCVAASIEVDNNAETRIQLLRVWRCVESDDLKIEDIPALLAELTRLLPEVEPSLQKYSESLQPTGHNGFRFVWNDGVLVDAIEKGSWLVLDNANLCNPSVLDRLNSLLEPDGLLTISEQHNGADGTRVIKPHPNFKIFMTMDPRYGELSRAMRNRSLEVFLPDDHEAQFRVGPVQYPLSSAISRLRHLYEAASQASSHQLIEAAVDNLTLEDMKLTAAPLCTLLDIQDIKALRVDPDVVKLARRVSGFEKIAEIDERWPQMAVLNEPLILLHGYENHAKIFIRSWYVARRMAEINTFIMNAWSRAGTVALKDKTILERSACDRGTKEKKLGPFPAVADIVRVLLGHITETLRNGFSGPETQTETVLDRVVACEPILIFTQQILDLYDNKTIDTARFHAYMQIGAQMVSDLERTFSYLAGALSGVLQDLSVGNHALTTGFGLQLMWSAFRPRTAATQSQLHVQLRLEVVIARFDQICRYLPQSRSSLAAVRANLRRAYQSIIESEQPESSLQVLEEAVTGLEAQARKGYKLEGKFEDVMQFIHGVITLRSQGPPPDPDLLTMFMPETDKPLLSIGEEGPVPTSLARLSSFEARILLRDGSIGERLVQELLAVQKQPLGMLSHAKEELQVLARVLTSHSNLFGKLIRPLAEHLRVVLGGIMFSLRDLLTPQAQTCLPEQGSPNLPALAAIPLEDTIIKKAMRHHNLDRFRDVYGRFIRPVIVHLTKDSSEFGSIGLKELKTCLINLSLAGLTLMVPDKLFDPAMCPAIAHDLHERRIVSLQNIIDSQKAFNRQLTGQGTALLIRFLERELVEVGTSSPPRAVLRPSREEQFKLQEVFSRIVNVILHHGDAGAAPSIQRGSAEWIEQWSTPQGRSNMNIIIERLEKVDRTYDDFAKPILWFLKCLYQGLELEAVDKPGVKDSHAVDGLTMATPLLSGDPTAVDHWTINPTSPSDIKMQWLRHILLRTALAQKDCRLPVDDFLEILDSFYHEWKERLTHDQAEAAAKSRYYTYRGDSAQLEEDDDREMNEMFPRFDGDGEDTEAHKTEWDAHATAVKLSELHQKIYSEQDPQDTMQAFILSAVEILSKHAGTDTSDPETSFVGLLPAILLQVDCRMAELNGSQEARSVNIYADPDNTQSQKLFDLVHQIQSRFYTIQEKWPEHAVPAEVLSFCTEVLHLSFGDPVAKMLTKTEKLLEIVTQWQSVASREWSVTELVEKLSSQIISWRRLELLSWSRLLDEETRRHEQDAQAWYFIAYEAVIYNSRNFSFDDGDAITYRTTLVQTLEEFLRSTTLGQYSSRLNLLDTLNKTLQGQGGHSQALQTITTSVQAVIEHYRRYEAGVEASLRKGRSELEKALNEQIKLASWKDTNITALRESARRSHHKLFKIVRKYRGLLNQAVVLSPPEEAAGQVLPGARVADVDWPRNSEEHIVAAVEQCRRRLQDWDQRPERLTKPLGAARSMQHLYLSKTTDFDVQEEIITFRQDLTESLKELRMQTPSVLTEENAPFVRHLQERKRRLLADTLKAVAHMGIRRNLPTSELEKQSSTASILALPTHVAIQQRSPVASAADSTFHGLLDVMSQVRAARTEHSDDLTDGEVNRCVGLLEGLLSVTLGQRQAIPKQASDLATLRSQLALVQSVASSPSDELARSTTLNDNIKVVQERLAWLSEILAVSCRILKFQAEHAGLDLKDLVTTIQADMGQVESLRRALKDLPNAPPGMAWKASRALLDRSVHVLSQMASTLRDWQAREPRIEFLLSKVLVWTEGLPTVPNGVLEFQPEITLEEFDRDLKDAVDQIFVTLQRLSAGLPDTHRSEEDAGWLTKSDKDVVEGIRMLQVGRLARRIDQHVMSKLQSLSAADFEAAKNLLIIAMPIIKQFYHICEHLHSRQTAIYLETCRLALQLAKSFTALASQGFCRPSDPAEGQEEQSGKLESGTGLGEGEGAEDISKDVQDDEDLSELAQAGQKEERDEEMEHAEDAVDMGNEDLEGEMGDMDEKGSDDEDGEDRSGDEDEKEIDEEAGSVDDLDADAVDEKMWDDMKNESEKQDKEMKNDKAKGKKSEDEAAADGNNADGDDMEGEQEELNQDDEEGEGGERPEGEQMDAHVDEEKALDLPEELNLAGEDEMKDDDISDDGMDELSDIEDPTEQVDGVEGEEVEDTEKQDQPWDDAADEDKAVTDEADVDNGVAQDDEIMEDQPEELEDGTDDHDTRQDDAAHDVEENAGGESGAANELRDDLGAEQDVQGMNQADKDPNPEQSQPGKAPNNEEGKSGEGVVERGAGRAEMPEGRENESLKKLADALSQWHQRREILPATERDHQDDQQENVDMADADLEHVPDDNEGDAQALGAAGADQAQNLDQSKAIQDDDARMDDDTAPPDVLEPEAQEDITERFSRLKAQSKSAESRDIGAFIADRQPQLPGDVNRQNDTDVASDDLCPEIEHLELSKDQAETIHPPTSSAHAAQLWHECSTSTHQFSLILTEQLRLILSPTTATKLRGDYRTGKRLNIKRIIPYIASNYKRDKIWMRRSVPSKRNYQIMIAVDDSKSMSESGADVLAFETLALLTKSLAMLEVGEICVVGFGDAPKITVAHPFGVPFSPAESGPNAFQAFSFGQRGTDVKRLLEQSIQLFRESRRQRQAGSEEQWQLQLIVSDGHISDHDAVARLLRRAHDDERIIVVFVIVDAGQESILDLKEAVYERDPNATDGSGADEPKLRMKRYLDGFPFPYYLVVREVRDLPNVLATALKGWFESVVDAQ</sequence>
<comment type="similarity">
    <text evidence="3 10">Belongs to the midasin family.</text>
</comment>
<dbReference type="GO" id="GO:0030687">
    <property type="term" value="C:preribosome, large subunit precursor"/>
    <property type="evidence" value="ECO:0007669"/>
    <property type="project" value="TreeGrafter"/>
</dbReference>
<evidence type="ECO:0000256" key="8">
    <source>
        <dbReference type="ARBA" id="ARBA00023186"/>
    </source>
</evidence>
<feature type="compositionally biased region" description="Acidic residues" evidence="11">
    <location>
        <begin position="4497"/>
        <end position="4515"/>
    </location>
</feature>
<organism evidence="13 14">
    <name type="scientific">Phialophora macrospora</name>
    <dbReference type="NCBI Taxonomy" id="1851006"/>
    <lineage>
        <taxon>Eukaryota</taxon>
        <taxon>Fungi</taxon>
        <taxon>Dikarya</taxon>
        <taxon>Ascomycota</taxon>
        <taxon>Pezizomycotina</taxon>
        <taxon>Eurotiomycetes</taxon>
        <taxon>Chaetothyriomycetidae</taxon>
        <taxon>Chaetothyriales</taxon>
        <taxon>Herpotrichiellaceae</taxon>
        <taxon>Phialophora</taxon>
    </lineage>
</organism>
<dbReference type="SUPFAM" id="SSF48371">
    <property type="entry name" value="ARM repeat"/>
    <property type="match status" value="1"/>
</dbReference>
<dbReference type="GO" id="GO:0005524">
    <property type="term" value="F:ATP binding"/>
    <property type="evidence" value="ECO:0007669"/>
    <property type="project" value="UniProtKB-KW"/>
</dbReference>
<keyword evidence="7 10" id="KW-0067">ATP-binding</keyword>
<keyword evidence="5" id="KW-0597">Phosphoprotein</keyword>
<evidence type="ECO:0000256" key="2">
    <source>
        <dbReference type="ARBA" id="ARBA00004642"/>
    </source>
</evidence>
<dbReference type="GO" id="GO:0016887">
    <property type="term" value="F:ATP hydrolysis activity"/>
    <property type="evidence" value="ECO:0007669"/>
    <property type="project" value="InterPro"/>
</dbReference>
<dbReference type="GO" id="GO:0000027">
    <property type="term" value="P:ribosomal large subunit assembly"/>
    <property type="evidence" value="ECO:0007669"/>
    <property type="project" value="InterPro"/>
</dbReference>
<dbReference type="Pfam" id="PF17867">
    <property type="entry name" value="AAA_lid_7"/>
    <property type="match status" value="3"/>
</dbReference>
<evidence type="ECO:0000256" key="7">
    <source>
        <dbReference type="ARBA" id="ARBA00022840"/>
    </source>
</evidence>
<dbReference type="InterPro" id="IPR002035">
    <property type="entry name" value="VWF_A"/>
</dbReference>
<dbReference type="Pfam" id="PF07728">
    <property type="entry name" value="AAA_5"/>
    <property type="match status" value="8"/>
</dbReference>
<dbReference type="GO" id="GO:0005654">
    <property type="term" value="C:nucleoplasm"/>
    <property type="evidence" value="ECO:0007669"/>
    <property type="project" value="UniProtKB-SubCell"/>
</dbReference>
<reference evidence="13 14" key="1">
    <citation type="submission" date="2015-01" db="EMBL/GenBank/DDBJ databases">
        <title>The Genome Sequence of Capronia semiimmersa CBS27337.</title>
        <authorList>
            <consortium name="The Broad Institute Genomics Platform"/>
            <person name="Cuomo C."/>
            <person name="de Hoog S."/>
            <person name="Gorbushina A."/>
            <person name="Stielow B."/>
            <person name="Teixiera M."/>
            <person name="Abouelleil A."/>
            <person name="Chapman S.B."/>
            <person name="Priest M."/>
            <person name="Young S.K."/>
            <person name="Wortman J."/>
            <person name="Nusbaum C."/>
            <person name="Birren B."/>
        </authorList>
    </citation>
    <scope>NUCLEOTIDE SEQUENCE [LARGE SCALE GENOMIC DNA]</scope>
    <source>
        <strain evidence="13 14">CBS 27337</strain>
    </source>
</reference>
<comment type="function">
    <text evidence="10">Nuclear chaperone required for maturation and nuclear export of pre-60S ribosome subunits.</text>
</comment>
<dbReference type="InterPro" id="IPR011704">
    <property type="entry name" value="ATPase_dyneun-rel_AAA"/>
</dbReference>
<feature type="compositionally biased region" description="Acidic residues" evidence="11">
    <location>
        <begin position="4201"/>
        <end position="4220"/>
    </location>
</feature>
<evidence type="ECO:0000256" key="1">
    <source>
        <dbReference type="ARBA" id="ARBA00004604"/>
    </source>
</evidence>
<dbReference type="EMBL" id="KN846956">
    <property type="protein sequence ID" value="KIW72903.1"/>
    <property type="molecule type" value="Genomic_DNA"/>
</dbReference>
<feature type="compositionally biased region" description="Acidic residues" evidence="11">
    <location>
        <begin position="4307"/>
        <end position="4334"/>
    </location>
</feature>
<feature type="compositionally biased region" description="Acidic residues" evidence="11">
    <location>
        <begin position="4450"/>
        <end position="4459"/>
    </location>
</feature>
<keyword evidence="8 10" id="KW-0143">Chaperone</keyword>